<dbReference type="AlphaFoldDB" id="A0A0R1QJA5"/>
<evidence type="ECO:0000313" key="3">
    <source>
        <dbReference type="Proteomes" id="UP000051790"/>
    </source>
</evidence>
<name>A0A0R1QJA5_9LACO</name>
<reference evidence="2 3" key="1">
    <citation type="journal article" date="2015" name="Genome Announc.">
        <title>Expanding the biotechnology potential of lactobacilli through comparative genomics of 213 strains and associated genera.</title>
        <authorList>
            <person name="Sun Z."/>
            <person name="Harris H.M."/>
            <person name="McCann A."/>
            <person name="Guo C."/>
            <person name="Argimon S."/>
            <person name="Zhang W."/>
            <person name="Yang X."/>
            <person name="Jeffery I.B."/>
            <person name="Cooney J.C."/>
            <person name="Kagawa T.F."/>
            <person name="Liu W."/>
            <person name="Song Y."/>
            <person name="Salvetti E."/>
            <person name="Wrobel A."/>
            <person name="Rasinkangas P."/>
            <person name="Parkhill J."/>
            <person name="Rea M.C."/>
            <person name="O'Sullivan O."/>
            <person name="Ritari J."/>
            <person name="Douillard F.P."/>
            <person name="Paul Ross R."/>
            <person name="Yang R."/>
            <person name="Briner A.E."/>
            <person name="Felis G.E."/>
            <person name="de Vos W.M."/>
            <person name="Barrangou R."/>
            <person name="Klaenhammer T.R."/>
            <person name="Caufield P.W."/>
            <person name="Cui Y."/>
            <person name="Zhang H."/>
            <person name="O'Toole P.W."/>
        </authorList>
    </citation>
    <scope>NUCLEOTIDE SEQUENCE [LARGE SCALE GENOMIC DNA]</scope>
    <source>
        <strain evidence="2 3">DSM 13343</strain>
    </source>
</reference>
<protein>
    <submittedName>
        <fullName evidence="2">Uncharacterized protein</fullName>
    </submittedName>
</protein>
<keyword evidence="1" id="KW-0812">Transmembrane</keyword>
<dbReference type="PATRIC" id="fig|1423769.4.peg.2081"/>
<proteinExistence type="predicted"/>
<organism evidence="2 3">
    <name type="scientific">Lacticaseibacillus manihotivorans DSM 13343 = JCM 12514</name>
    <dbReference type="NCBI Taxonomy" id="1423769"/>
    <lineage>
        <taxon>Bacteria</taxon>
        <taxon>Bacillati</taxon>
        <taxon>Bacillota</taxon>
        <taxon>Bacilli</taxon>
        <taxon>Lactobacillales</taxon>
        <taxon>Lactobacillaceae</taxon>
        <taxon>Lacticaseibacillus</taxon>
    </lineage>
</organism>
<dbReference type="EMBL" id="AZEU01000232">
    <property type="protein sequence ID" value="KRL42181.1"/>
    <property type="molecule type" value="Genomic_DNA"/>
</dbReference>
<gene>
    <name evidence="2" type="ORF">FD01_GL001931</name>
</gene>
<dbReference type="Proteomes" id="UP000051790">
    <property type="component" value="Unassembled WGS sequence"/>
</dbReference>
<keyword evidence="1" id="KW-1133">Transmembrane helix</keyword>
<sequence>MWLAIASFAGLLGMWGFRHYTVGGLAQLIGIAISSGVMAVVSMIRSETIRWQDSHMRRIDNTSKVLSFYNNEIRKLVLEFMQKFTSEKAKLSNTLMPDPKTGKLIVSMR</sequence>
<evidence type="ECO:0000256" key="1">
    <source>
        <dbReference type="SAM" id="Phobius"/>
    </source>
</evidence>
<keyword evidence="1" id="KW-0472">Membrane</keyword>
<comment type="caution">
    <text evidence="2">The sequence shown here is derived from an EMBL/GenBank/DDBJ whole genome shotgun (WGS) entry which is preliminary data.</text>
</comment>
<accession>A0A0R1QJA5</accession>
<evidence type="ECO:0000313" key="2">
    <source>
        <dbReference type="EMBL" id="KRL42181.1"/>
    </source>
</evidence>
<dbReference type="RefSeq" id="WP_056964527.1">
    <property type="nucleotide sequence ID" value="NZ_AZEU01000232.1"/>
</dbReference>
<feature type="transmembrane region" description="Helical" evidence="1">
    <location>
        <begin position="26"/>
        <end position="44"/>
    </location>
</feature>
<keyword evidence="3" id="KW-1185">Reference proteome</keyword>